<feature type="domain" description="Ribosomal RNA methyltransferase FtsJ" evidence="1">
    <location>
        <begin position="48"/>
        <end position="98"/>
    </location>
</feature>
<dbReference type="InterPro" id="IPR029063">
    <property type="entry name" value="SAM-dependent_MTases_sf"/>
</dbReference>
<accession>A0A0F9IX01</accession>
<reference evidence="2" key="1">
    <citation type="journal article" date="2015" name="Nature">
        <title>Complex archaea that bridge the gap between prokaryotes and eukaryotes.</title>
        <authorList>
            <person name="Spang A."/>
            <person name="Saw J.H."/>
            <person name="Jorgensen S.L."/>
            <person name="Zaremba-Niedzwiedzka K."/>
            <person name="Martijn J."/>
            <person name="Lind A.E."/>
            <person name="van Eijk R."/>
            <person name="Schleper C."/>
            <person name="Guy L."/>
            <person name="Ettema T.J."/>
        </authorList>
    </citation>
    <scope>NUCLEOTIDE SEQUENCE</scope>
</reference>
<dbReference type="Gene3D" id="3.40.50.150">
    <property type="entry name" value="Vaccinia Virus protein VP39"/>
    <property type="match status" value="1"/>
</dbReference>
<proteinExistence type="predicted"/>
<gene>
    <name evidence="2" type="ORF">LCGC14_1526510</name>
</gene>
<sequence>MKKNKEIDIETLKMEDIKFVHKIKLPDGTVTSGTDKGYYDTRGVSSVDFKGKRVLDIGCLNGIYSFYAERKGASEVVSIDINDEQFGEQKHSESVDWKLGYLYAHNKLKSKCKYIFPYSIYNISEEKLGKFDIVLCLGVY</sequence>
<evidence type="ECO:0000313" key="2">
    <source>
        <dbReference type="EMBL" id="KKM61954.1"/>
    </source>
</evidence>
<organism evidence="2">
    <name type="scientific">marine sediment metagenome</name>
    <dbReference type="NCBI Taxonomy" id="412755"/>
    <lineage>
        <taxon>unclassified sequences</taxon>
        <taxon>metagenomes</taxon>
        <taxon>ecological metagenomes</taxon>
    </lineage>
</organism>
<protein>
    <recommendedName>
        <fullName evidence="1">Ribosomal RNA methyltransferase FtsJ domain-containing protein</fullName>
    </recommendedName>
</protein>
<dbReference type="AlphaFoldDB" id="A0A0F9IX01"/>
<dbReference type="GO" id="GO:0008168">
    <property type="term" value="F:methyltransferase activity"/>
    <property type="evidence" value="ECO:0007669"/>
    <property type="project" value="InterPro"/>
</dbReference>
<dbReference type="GO" id="GO:0032259">
    <property type="term" value="P:methylation"/>
    <property type="evidence" value="ECO:0007669"/>
    <property type="project" value="InterPro"/>
</dbReference>
<dbReference type="EMBL" id="LAZR01011391">
    <property type="protein sequence ID" value="KKM61954.1"/>
    <property type="molecule type" value="Genomic_DNA"/>
</dbReference>
<evidence type="ECO:0000259" key="1">
    <source>
        <dbReference type="Pfam" id="PF01728"/>
    </source>
</evidence>
<comment type="caution">
    <text evidence="2">The sequence shown here is derived from an EMBL/GenBank/DDBJ whole genome shotgun (WGS) entry which is preliminary data.</text>
</comment>
<dbReference type="InterPro" id="IPR002877">
    <property type="entry name" value="RNA_MeTrfase_FtsJ_dom"/>
</dbReference>
<dbReference type="CDD" id="cd02440">
    <property type="entry name" value="AdoMet_MTases"/>
    <property type="match status" value="1"/>
</dbReference>
<dbReference type="Pfam" id="PF01728">
    <property type="entry name" value="FtsJ"/>
    <property type="match status" value="1"/>
</dbReference>
<name>A0A0F9IX01_9ZZZZ</name>
<dbReference type="SUPFAM" id="SSF53335">
    <property type="entry name" value="S-adenosyl-L-methionine-dependent methyltransferases"/>
    <property type="match status" value="1"/>
</dbReference>